<reference evidence="1 2" key="2">
    <citation type="submission" date="2024-01" db="EMBL/GenBank/DDBJ databases">
        <title>Comparative genomics of Cryptococcus and Kwoniella reveals pathogenesis evolution and contrasting modes of karyotype evolution via chromosome fusion or intercentromeric recombination.</title>
        <authorList>
            <person name="Coelho M.A."/>
            <person name="David-Palma M."/>
            <person name="Shea T."/>
            <person name="Bowers K."/>
            <person name="Mcginley-Smith S."/>
            <person name="Mohammad A.W."/>
            <person name="Gnirke A."/>
            <person name="Yurkov A.M."/>
            <person name="Nowrousian M."/>
            <person name="Sun S."/>
            <person name="Cuomo C.A."/>
            <person name="Heitman J."/>
        </authorList>
    </citation>
    <scope>NUCLEOTIDE SEQUENCE [LARGE SCALE GENOMIC DNA]</scope>
    <source>
        <strain evidence="1 2">IND107</strain>
    </source>
</reference>
<sequence length="157" mass="17529">MLIAVQDDEEAQTFKELDSRFRRTFLNTLEKSGYEEDRALFTKEAKEDISKANAELTAWSHIIHGKGVNDLREGAEGARQTSIMSDLPIKSRFAALNLSTDALSFIYSGDGENTFSGTEEKNIASVEHVIKMRRLWALPIPTMEELGASENSQGSRT</sequence>
<dbReference type="EMBL" id="ATAM02000009">
    <property type="protein sequence ID" value="KAL0244030.1"/>
    <property type="molecule type" value="Genomic_DNA"/>
</dbReference>
<protein>
    <submittedName>
        <fullName evidence="1">Uncharacterized protein</fullName>
    </submittedName>
</protein>
<name>A0ABR3BML2_9TREE</name>
<proteinExistence type="predicted"/>
<dbReference type="RefSeq" id="XP_066612397.1">
    <property type="nucleotide sequence ID" value="XM_066759750.1"/>
</dbReference>
<keyword evidence="2" id="KW-1185">Reference proteome</keyword>
<dbReference type="Proteomes" id="UP000054399">
    <property type="component" value="Unassembled WGS sequence"/>
</dbReference>
<evidence type="ECO:0000313" key="1">
    <source>
        <dbReference type="EMBL" id="KAL0244030.1"/>
    </source>
</evidence>
<dbReference type="GeneID" id="91992149"/>
<reference evidence="2" key="1">
    <citation type="submission" date="2015-01" db="EMBL/GenBank/DDBJ databases">
        <title>The Genome Sequence of Cryptococcus gattii MMRL2647.</title>
        <authorList>
            <consortium name="The Broad Institute Genomics Platform"/>
            <person name="Cuomo C."/>
            <person name="Litvintseva A."/>
            <person name="Chen Y."/>
            <person name="Heitman J."/>
            <person name="Sun S."/>
            <person name="Springer D."/>
            <person name="Dromer F."/>
            <person name="Young S."/>
            <person name="Zeng Q."/>
            <person name="Gargeya S."/>
            <person name="Abouelleil A."/>
            <person name="Alvarado L."/>
            <person name="Chapman S.B."/>
            <person name="Gainer-Dewar J."/>
            <person name="Goldberg J."/>
            <person name="Griggs A."/>
            <person name="Gujja S."/>
            <person name="Hansen M."/>
            <person name="Howarth C."/>
            <person name="Imamovic A."/>
            <person name="Larimer J."/>
            <person name="Murphy C."/>
            <person name="Naylor J."/>
            <person name="Pearson M."/>
            <person name="Priest M."/>
            <person name="Roberts A."/>
            <person name="Saif S."/>
            <person name="Shea T."/>
            <person name="Sykes S."/>
            <person name="Wortman J."/>
            <person name="Nusbaum C."/>
            <person name="Birren B."/>
        </authorList>
    </citation>
    <scope>NUCLEOTIDE SEQUENCE [LARGE SCALE GENOMIC DNA]</scope>
    <source>
        <strain evidence="2">IND107</strain>
    </source>
</reference>
<organism evidence="1 2">
    <name type="scientific">Cryptococcus tetragattii IND107</name>
    <dbReference type="NCBI Taxonomy" id="1296105"/>
    <lineage>
        <taxon>Eukaryota</taxon>
        <taxon>Fungi</taxon>
        <taxon>Dikarya</taxon>
        <taxon>Basidiomycota</taxon>
        <taxon>Agaricomycotina</taxon>
        <taxon>Tremellomycetes</taxon>
        <taxon>Tremellales</taxon>
        <taxon>Cryptococcaceae</taxon>
        <taxon>Cryptococcus</taxon>
        <taxon>Cryptococcus gattii species complex</taxon>
    </lineage>
</organism>
<accession>A0ABR3BML2</accession>
<comment type="caution">
    <text evidence="1">The sequence shown here is derived from an EMBL/GenBank/DDBJ whole genome shotgun (WGS) entry which is preliminary data.</text>
</comment>
<evidence type="ECO:0000313" key="2">
    <source>
        <dbReference type="Proteomes" id="UP000054399"/>
    </source>
</evidence>
<gene>
    <name evidence="1" type="ORF">I308_105293</name>
</gene>